<feature type="region of interest" description="Disordered" evidence="1">
    <location>
        <begin position="342"/>
        <end position="464"/>
    </location>
</feature>
<feature type="region of interest" description="Disordered" evidence="1">
    <location>
        <begin position="189"/>
        <end position="306"/>
    </location>
</feature>
<keyword evidence="2" id="KW-1133">Transmembrane helix</keyword>
<feature type="compositionally biased region" description="Polar residues" evidence="1">
    <location>
        <begin position="133"/>
        <end position="155"/>
    </location>
</feature>
<keyword evidence="2" id="KW-0472">Membrane</keyword>
<evidence type="ECO:0000313" key="3">
    <source>
        <dbReference type="EMBL" id="PPQ86158.1"/>
    </source>
</evidence>
<organism evidence="3 4">
    <name type="scientific">Gymnopilus dilepis</name>
    <dbReference type="NCBI Taxonomy" id="231916"/>
    <lineage>
        <taxon>Eukaryota</taxon>
        <taxon>Fungi</taxon>
        <taxon>Dikarya</taxon>
        <taxon>Basidiomycota</taxon>
        <taxon>Agaricomycotina</taxon>
        <taxon>Agaricomycetes</taxon>
        <taxon>Agaricomycetidae</taxon>
        <taxon>Agaricales</taxon>
        <taxon>Agaricineae</taxon>
        <taxon>Hymenogastraceae</taxon>
        <taxon>Gymnopilus</taxon>
    </lineage>
</organism>
<evidence type="ECO:0000256" key="2">
    <source>
        <dbReference type="SAM" id="Phobius"/>
    </source>
</evidence>
<evidence type="ECO:0000313" key="4">
    <source>
        <dbReference type="Proteomes" id="UP000284706"/>
    </source>
</evidence>
<accession>A0A409X5T0</accession>
<keyword evidence="4" id="KW-1185">Reference proteome</keyword>
<keyword evidence="2" id="KW-0812">Transmembrane</keyword>
<feature type="compositionally biased region" description="Polar residues" evidence="1">
    <location>
        <begin position="210"/>
        <end position="220"/>
    </location>
</feature>
<proteinExistence type="predicted"/>
<comment type="caution">
    <text evidence="3">The sequence shown here is derived from an EMBL/GenBank/DDBJ whole genome shotgun (WGS) entry which is preliminary data.</text>
</comment>
<gene>
    <name evidence="3" type="ORF">CVT26_000406</name>
</gene>
<name>A0A409X5T0_9AGAR</name>
<dbReference type="OrthoDB" id="3263231at2759"/>
<dbReference type="STRING" id="231916.A0A409X5T0"/>
<dbReference type="AlphaFoldDB" id="A0A409X5T0"/>
<feature type="region of interest" description="Disordered" evidence="1">
    <location>
        <begin position="131"/>
        <end position="163"/>
    </location>
</feature>
<feature type="compositionally biased region" description="Low complexity" evidence="1">
    <location>
        <begin position="421"/>
        <end position="443"/>
    </location>
</feature>
<dbReference type="InParanoid" id="A0A409X5T0"/>
<feature type="compositionally biased region" description="Low complexity" evidence="1">
    <location>
        <begin position="375"/>
        <end position="394"/>
    </location>
</feature>
<feature type="compositionally biased region" description="Low complexity" evidence="1">
    <location>
        <begin position="281"/>
        <end position="306"/>
    </location>
</feature>
<feature type="non-terminal residue" evidence="3">
    <location>
        <position position="464"/>
    </location>
</feature>
<dbReference type="Proteomes" id="UP000284706">
    <property type="component" value="Unassembled WGS sequence"/>
</dbReference>
<protein>
    <submittedName>
        <fullName evidence="3">Uncharacterized protein</fullName>
    </submittedName>
</protein>
<feature type="compositionally biased region" description="Polar residues" evidence="1">
    <location>
        <begin position="397"/>
        <end position="411"/>
    </location>
</feature>
<dbReference type="EMBL" id="NHYE01004132">
    <property type="protein sequence ID" value="PPQ86158.1"/>
    <property type="molecule type" value="Genomic_DNA"/>
</dbReference>
<reference evidence="3 4" key="1">
    <citation type="journal article" date="2018" name="Evol. Lett.">
        <title>Horizontal gene cluster transfer increased hallucinogenic mushroom diversity.</title>
        <authorList>
            <person name="Reynolds H.T."/>
            <person name="Vijayakumar V."/>
            <person name="Gluck-Thaler E."/>
            <person name="Korotkin H.B."/>
            <person name="Matheny P.B."/>
            <person name="Slot J.C."/>
        </authorList>
    </citation>
    <scope>NUCLEOTIDE SEQUENCE [LARGE SCALE GENOMIC DNA]</scope>
    <source>
        <strain evidence="3 4">SRW20</strain>
    </source>
</reference>
<evidence type="ECO:0000256" key="1">
    <source>
        <dbReference type="SAM" id="MobiDB-lite"/>
    </source>
</evidence>
<sequence>MTSDGQVVTSVVQVTTIITPGTVITPTSLSDNTRTHSSSNVGAIVGGVVGGIAGLLIVLAVIWALLRKKRIKDEFDGNFDPAYVSSTANGKSGPSGGAALGGTLPNIPLDEEDDGMGGRLAAGAEGGGIISPYSYQPPSTTHSGQALMSQVPSSSGHGGHGGHNGALLAGLGGAAAGAAAGGYLNEKRRSYPGQGPVPGEYNPYHAPGPSNASASITSGSHYPASLSAHGHPPLSPEGANANLPPVTPSDASYPHTATTGTGSGSGSSGYYPNSVNPYAPPIGRGPSPGPSAMGSGGSEHSSSGVGPYSGFSGGSVAGGAMGGAVGGAMGAMGGVYNPRSQKEMEARGGGMRLANPDDPQRQAYLQYGPGGIAVPQQGGSSSPPPGQQFFGYPQMHQPGQPSYGGSSTEGSNAIPPNLRPGSGSFSASSHTSASGAAGPSRPSVEPRAGSAVIVHQDGGRVVLS</sequence>
<feature type="transmembrane region" description="Helical" evidence="2">
    <location>
        <begin position="41"/>
        <end position="66"/>
    </location>
</feature>